<comment type="caution">
    <text evidence="1">The sequence shown here is derived from an EMBL/GenBank/DDBJ whole genome shotgun (WGS) entry which is preliminary data.</text>
</comment>
<name>A0A9P6T6G3_9BASI</name>
<reference evidence="1" key="1">
    <citation type="submission" date="2013-11" db="EMBL/GenBank/DDBJ databases">
        <title>Genome sequence of the fusiform rust pathogen reveals effectors for host alternation and coevolution with pine.</title>
        <authorList>
            <consortium name="DOE Joint Genome Institute"/>
            <person name="Smith K."/>
            <person name="Pendleton A."/>
            <person name="Kubisiak T."/>
            <person name="Anderson C."/>
            <person name="Salamov A."/>
            <person name="Aerts A."/>
            <person name="Riley R."/>
            <person name="Clum A."/>
            <person name="Lindquist E."/>
            <person name="Ence D."/>
            <person name="Campbell M."/>
            <person name="Kronenberg Z."/>
            <person name="Feau N."/>
            <person name="Dhillon B."/>
            <person name="Hamelin R."/>
            <person name="Burleigh J."/>
            <person name="Smith J."/>
            <person name="Yandell M."/>
            <person name="Nelson C."/>
            <person name="Grigoriev I."/>
            <person name="Davis J."/>
        </authorList>
    </citation>
    <scope>NUCLEOTIDE SEQUENCE</scope>
    <source>
        <strain evidence="1">G11</strain>
    </source>
</reference>
<dbReference type="EMBL" id="MU167418">
    <property type="protein sequence ID" value="KAG0140811.1"/>
    <property type="molecule type" value="Genomic_DNA"/>
</dbReference>
<proteinExistence type="predicted"/>
<accession>A0A9P6T6G3</accession>
<evidence type="ECO:0000313" key="2">
    <source>
        <dbReference type="Proteomes" id="UP000886653"/>
    </source>
</evidence>
<gene>
    <name evidence="1" type="ORF">CROQUDRAFT_99582</name>
</gene>
<dbReference type="Proteomes" id="UP000886653">
    <property type="component" value="Unassembled WGS sequence"/>
</dbReference>
<keyword evidence="2" id="KW-1185">Reference proteome</keyword>
<evidence type="ECO:0000313" key="1">
    <source>
        <dbReference type="EMBL" id="KAG0140811.1"/>
    </source>
</evidence>
<dbReference type="AlphaFoldDB" id="A0A9P6T6G3"/>
<organism evidence="1 2">
    <name type="scientific">Cronartium quercuum f. sp. fusiforme G11</name>
    <dbReference type="NCBI Taxonomy" id="708437"/>
    <lineage>
        <taxon>Eukaryota</taxon>
        <taxon>Fungi</taxon>
        <taxon>Dikarya</taxon>
        <taxon>Basidiomycota</taxon>
        <taxon>Pucciniomycotina</taxon>
        <taxon>Pucciniomycetes</taxon>
        <taxon>Pucciniales</taxon>
        <taxon>Coleosporiaceae</taxon>
        <taxon>Cronartium</taxon>
    </lineage>
</organism>
<protein>
    <submittedName>
        <fullName evidence="1">Uncharacterized protein</fullName>
    </submittedName>
</protein>
<sequence>MVSEWVKPNPGHIHEPDNLFKIAYGGTDQAFERSFPSAQVDDGGGVALALNGRSLSLQSHSKLSVRARESRTCHSLPSCNERDL</sequence>